<organism evidence="1 2">
    <name type="scientific">Eumeta variegata</name>
    <name type="common">Bagworm moth</name>
    <name type="synonym">Eumeta japonica</name>
    <dbReference type="NCBI Taxonomy" id="151549"/>
    <lineage>
        <taxon>Eukaryota</taxon>
        <taxon>Metazoa</taxon>
        <taxon>Ecdysozoa</taxon>
        <taxon>Arthropoda</taxon>
        <taxon>Hexapoda</taxon>
        <taxon>Insecta</taxon>
        <taxon>Pterygota</taxon>
        <taxon>Neoptera</taxon>
        <taxon>Endopterygota</taxon>
        <taxon>Lepidoptera</taxon>
        <taxon>Glossata</taxon>
        <taxon>Ditrysia</taxon>
        <taxon>Tineoidea</taxon>
        <taxon>Psychidae</taxon>
        <taxon>Oiketicinae</taxon>
        <taxon>Eumeta</taxon>
    </lineage>
</organism>
<evidence type="ECO:0000313" key="1">
    <source>
        <dbReference type="EMBL" id="GBP60064.1"/>
    </source>
</evidence>
<reference evidence="1 2" key="1">
    <citation type="journal article" date="2019" name="Commun. Biol.">
        <title>The bagworm genome reveals a unique fibroin gene that provides high tensile strength.</title>
        <authorList>
            <person name="Kono N."/>
            <person name="Nakamura H."/>
            <person name="Ohtoshi R."/>
            <person name="Tomita M."/>
            <person name="Numata K."/>
            <person name="Arakawa K."/>
        </authorList>
    </citation>
    <scope>NUCLEOTIDE SEQUENCE [LARGE SCALE GENOMIC DNA]</scope>
</reference>
<dbReference type="EMBL" id="BGZK01000778">
    <property type="protein sequence ID" value="GBP60064.1"/>
    <property type="molecule type" value="Genomic_DNA"/>
</dbReference>
<dbReference type="AlphaFoldDB" id="A0A4C1XC99"/>
<proteinExistence type="predicted"/>
<keyword evidence="2" id="KW-1185">Reference proteome</keyword>
<gene>
    <name evidence="1" type="ORF">EVAR_7057_1</name>
</gene>
<evidence type="ECO:0008006" key="3">
    <source>
        <dbReference type="Google" id="ProtNLM"/>
    </source>
</evidence>
<protein>
    <recommendedName>
        <fullName evidence="3">RNase H type-1 domain-containing protein</fullName>
    </recommendedName>
</protein>
<sequence>MLDAVQRSVALKACRAHCTVFLHSALILSRLFPIDIKARKVAGLYEVKRGKDLRDTFVDRELEKPSGIYADGSWIEGKVCAALTEWGDGKETWYSTLRLDPFCTIFQAELVALKIAIRRVKKGELARRVTLIKKTGADYYKFSRSYAKKVIRAASLEE</sequence>
<evidence type="ECO:0000313" key="2">
    <source>
        <dbReference type="Proteomes" id="UP000299102"/>
    </source>
</evidence>
<dbReference type="Proteomes" id="UP000299102">
    <property type="component" value="Unassembled WGS sequence"/>
</dbReference>
<name>A0A4C1XC99_EUMVA</name>
<accession>A0A4C1XC99</accession>
<dbReference type="OrthoDB" id="411823at2759"/>
<comment type="caution">
    <text evidence="1">The sequence shown here is derived from an EMBL/GenBank/DDBJ whole genome shotgun (WGS) entry which is preliminary data.</text>
</comment>